<dbReference type="Pfam" id="PF13151">
    <property type="entry name" value="DUF3990"/>
    <property type="match status" value="1"/>
</dbReference>
<dbReference type="Proteomes" id="UP000250429">
    <property type="component" value="Unassembled WGS sequence"/>
</dbReference>
<sequence length="221" mass="25830">MHHGSDHIIEKPKFGYGKTYNDYGVVFYCTENPNMAKEWGVGIDHNGYANRYEIECDGLTILDLNAPGYTMLHWLTILLENREFDTSAPLAAEAKEYLMNTFHLDYKSADIIIGYRADDSYFSFASDFINGAISYRQLCNAMRLGKLGQQFVLKSKAAFEQLEFLGYETVDSKEWYKKKAFRDQTARRQYFDVERNRRQRGDLYITTILDEEMKPNDPRLR</sequence>
<name>A0A329U8U3_9FIRM</name>
<accession>A0A329U8U3</accession>
<dbReference type="InterPro" id="IPR025051">
    <property type="entry name" value="DUF3990"/>
</dbReference>
<organism evidence="1 2">
    <name type="scientific">Faecalibacterium hattorii</name>
    <dbReference type="NCBI Taxonomy" id="2935520"/>
    <lineage>
        <taxon>Bacteria</taxon>
        <taxon>Bacillati</taxon>
        <taxon>Bacillota</taxon>
        <taxon>Clostridia</taxon>
        <taxon>Eubacteriales</taxon>
        <taxon>Oscillospiraceae</taxon>
        <taxon>Faecalibacterium</taxon>
    </lineage>
</organism>
<comment type="caution">
    <text evidence="1">The sequence shown here is derived from an EMBL/GenBank/DDBJ whole genome shotgun (WGS) entry which is preliminary data.</text>
</comment>
<proteinExistence type="predicted"/>
<evidence type="ECO:0000313" key="2">
    <source>
        <dbReference type="Proteomes" id="UP000250429"/>
    </source>
</evidence>
<protein>
    <recommendedName>
        <fullName evidence="3">DUF3990 domain-containing protein</fullName>
    </recommendedName>
</protein>
<dbReference type="AlphaFoldDB" id="A0A329U8U3"/>
<dbReference type="EMBL" id="PRLC01000015">
    <property type="protein sequence ID" value="RAW58132.1"/>
    <property type="molecule type" value="Genomic_DNA"/>
</dbReference>
<keyword evidence="2" id="KW-1185">Reference proteome</keyword>
<reference evidence="1 2" key="1">
    <citation type="submission" date="2018-02" db="EMBL/GenBank/DDBJ databases">
        <title>Complete genome sequencing of Faecalibacterium prausnitzii strains isolated from the human gut.</title>
        <authorList>
            <person name="Fitzgerald B.C."/>
            <person name="Shkoporov A.N."/>
            <person name="Ross P.R."/>
            <person name="Hill C."/>
        </authorList>
    </citation>
    <scope>NUCLEOTIDE SEQUENCE [LARGE SCALE GENOMIC DNA]</scope>
    <source>
        <strain evidence="1 2">APC922/41-1</strain>
    </source>
</reference>
<gene>
    <name evidence="1" type="ORF">C4N23_10525</name>
</gene>
<evidence type="ECO:0008006" key="3">
    <source>
        <dbReference type="Google" id="ProtNLM"/>
    </source>
</evidence>
<evidence type="ECO:0000313" key="1">
    <source>
        <dbReference type="EMBL" id="RAW58132.1"/>
    </source>
</evidence>